<evidence type="ECO:0000313" key="2">
    <source>
        <dbReference type="Proteomes" id="UP000660675"/>
    </source>
</evidence>
<proteinExistence type="predicted"/>
<name>A0ABQ2VW88_9ACTN</name>
<keyword evidence="2" id="KW-1185">Reference proteome</keyword>
<dbReference type="EMBL" id="BMTF01000005">
    <property type="protein sequence ID" value="GGV81031.1"/>
    <property type="molecule type" value="Genomic_DNA"/>
</dbReference>
<dbReference type="Proteomes" id="UP000660675">
    <property type="component" value="Unassembled WGS sequence"/>
</dbReference>
<comment type="caution">
    <text evidence="1">The sequence shown here is derived from an EMBL/GenBank/DDBJ whole genome shotgun (WGS) entry which is preliminary data.</text>
</comment>
<organism evidence="1 2">
    <name type="scientific">Streptomyces gelaticus</name>
    <dbReference type="NCBI Taxonomy" id="285446"/>
    <lineage>
        <taxon>Bacteria</taxon>
        <taxon>Bacillati</taxon>
        <taxon>Actinomycetota</taxon>
        <taxon>Actinomycetes</taxon>
        <taxon>Kitasatosporales</taxon>
        <taxon>Streptomycetaceae</taxon>
        <taxon>Streptomyces</taxon>
    </lineage>
</organism>
<accession>A0ABQ2VW88</accession>
<dbReference type="RefSeq" id="WP_189543301.1">
    <property type="nucleotide sequence ID" value="NZ_BMTF01000005.1"/>
</dbReference>
<evidence type="ECO:0000313" key="1">
    <source>
        <dbReference type="EMBL" id="GGV81031.1"/>
    </source>
</evidence>
<gene>
    <name evidence="1" type="ORF">GCM10015535_20160</name>
</gene>
<reference evidence="2" key="1">
    <citation type="journal article" date="2019" name="Int. J. Syst. Evol. Microbiol.">
        <title>The Global Catalogue of Microorganisms (GCM) 10K type strain sequencing project: providing services to taxonomists for standard genome sequencing and annotation.</title>
        <authorList>
            <consortium name="The Broad Institute Genomics Platform"/>
            <consortium name="The Broad Institute Genome Sequencing Center for Infectious Disease"/>
            <person name="Wu L."/>
            <person name="Ma J."/>
        </authorList>
    </citation>
    <scope>NUCLEOTIDE SEQUENCE [LARGE SCALE GENOMIC DNA]</scope>
    <source>
        <strain evidence="2">JCM 4376</strain>
    </source>
</reference>
<protein>
    <submittedName>
        <fullName evidence="1">Uncharacterized protein</fullName>
    </submittedName>
</protein>
<sequence>MVSGGSDPGQVGTVTELLKNRKYDVLANPPQFEAEEAGVGFGVRDIEADVGVVRPQPVELSVCR</sequence>